<accession>A0ABN8TQ18</accession>
<proteinExistence type="predicted"/>
<dbReference type="RefSeq" id="WP_168524828.1">
    <property type="nucleotide sequence ID" value="NZ_CALYLA010000029.1"/>
</dbReference>
<dbReference type="Proteomes" id="UP001152658">
    <property type="component" value="Unassembled WGS sequence"/>
</dbReference>
<keyword evidence="2" id="KW-1185">Reference proteome</keyword>
<comment type="caution">
    <text evidence="1">The sequence shown here is derived from an EMBL/GenBank/DDBJ whole genome shotgun (WGS) entry which is preliminary data.</text>
</comment>
<evidence type="ECO:0000313" key="2">
    <source>
        <dbReference type="Proteomes" id="UP001152658"/>
    </source>
</evidence>
<name>A0ABN8TQ18_9VIBR</name>
<evidence type="ECO:0000313" key="1">
    <source>
        <dbReference type="EMBL" id="CAH8203688.1"/>
    </source>
</evidence>
<protein>
    <submittedName>
        <fullName evidence="1">Uncharacterized protein</fullName>
    </submittedName>
</protein>
<organism evidence="1 2">
    <name type="scientific">Vibrio aestuarianus</name>
    <dbReference type="NCBI Taxonomy" id="28171"/>
    <lineage>
        <taxon>Bacteria</taxon>
        <taxon>Pseudomonadati</taxon>
        <taxon>Pseudomonadota</taxon>
        <taxon>Gammaproteobacteria</taxon>
        <taxon>Vibrionales</taxon>
        <taxon>Vibrionaceae</taxon>
        <taxon>Vibrio</taxon>
    </lineage>
</organism>
<sequence>MSKLVEEQLYVNGEPFFVNDEPFKVTVEQAVEAVEKIESIPVDAKDAVRDFVRDQWEQILQSINEVTVPSELLEKMPDFYQYLEMVLQYFNIH</sequence>
<gene>
    <name evidence="1" type="ORF">VAE063_1060028</name>
</gene>
<reference evidence="1" key="1">
    <citation type="submission" date="2022-06" db="EMBL/GenBank/DDBJ databases">
        <authorList>
            <person name="Goudenege D."/>
            <person name="Le Roux F."/>
        </authorList>
    </citation>
    <scope>NUCLEOTIDE SEQUENCE</scope>
    <source>
        <strain evidence="1">12-063</strain>
    </source>
</reference>
<dbReference type="EMBL" id="CALYLK010000007">
    <property type="protein sequence ID" value="CAH8203688.1"/>
    <property type="molecule type" value="Genomic_DNA"/>
</dbReference>